<name>A0A162NX76_COLIC</name>
<reference evidence="1 2" key="1">
    <citation type="submission" date="2015-06" db="EMBL/GenBank/DDBJ databases">
        <title>Survival trade-offs in plant roots during colonization by closely related pathogenic and mutualistic fungi.</title>
        <authorList>
            <person name="Hacquard S."/>
            <person name="Kracher B."/>
            <person name="Hiruma K."/>
            <person name="Weinman A."/>
            <person name="Muench P."/>
            <person name="Garrido Oter R."/>
            <person name="Ver Loren van Themaat E."/>
            <person name="Dallerey J.-F."/>
            <person name="Damm U."/>
            <person name="Henrissat B."/>
            <person name="Lespinet O."/>
            <person name="Thon M."/>
            <person name="Kemen E."/>
            <person name="McHardy A.C."/>
            <person name="Schulze-Lefert P."/>
            <person name="O'Connell R.J."/>
        </authorList>
    </citation>
    <scope>NUCLEOTIDE SEQUENCE [LARGE SCALE GENOMIC DNA]</scope>
    <source>
        <strain evidence="1 2">MAFF 238704</strain>
    </source>
</reference>
<feature type="non-terminal residue" evidence="1">
    <location>
        <position position="1"/>
    </location>
</feature>
<organism evidence="1 2">
    <name type="scientific">Colletotrichum incanum</name>
    <name type="common">Soybean anthracnose fungus</name>
    <dbReference type="NCBI Taxonomy" id="1573173"/>
    <lineage>
        <taxon>Eukaryota</taxon>
        <taxon>Fungi</taxon>
        <taxon>Dikarya</taxon>
        <taxon>Ascomycota</taxon>
        <taxon>Pezizomycotina</taxon>
        <taxon>Sordariomycetes</taxon>
        <taxon>Hypocreomycetidae</taxon>
        <taxon>Glomerellales</taxon>
        <taxon>Glomerellaceae</taxon>
        <taxon>Colletotrichum</taxon>
        <taxon>Colletotrichum spaethianum species complex</taxon>
    </lineage>
</organism>
<proteinExistence type="predicted"/>
<dbReference type="EMBL" id="LFIW01000428">
    <property type="protein sequence ID" value="KZL86406.1"/>
    <property type="molecule type" value="Genomic_DNA"/>
</dbReference>
<protein>
    <submittedName>
        <fullName evidence="1">Uncharacterized protein</fullName>
    </submittedName>
</protein>
<comment type="caution">
    <text evidence="1">The sequence shown here is derived from an EMBL/GenBank/DDBJ whole genome shotgun (WGS) entry which is preliminary data.</text>
</comment>
<dbReference type="Proteomes" id="UP000076584">
    <property type="component" value="Unassembled WGS sequence"/>
</dbReference>
<evidence type="ECO:0000313" key="2">
    <source>
        <dbReference type="Proteomes" id="UP000076584"/>
    </source>
</evidence>
<accession>A0A162NX76</accession>
<sequence length="188" mass="20723">CITSNGTHRSQSTHCWIIPRRSLGVGLNNGGDANGVVISLAEAWQRASRLLGGRLAEQAAPWGRIPSTGIQFCSSTATETDTRKIAAKRYHDECSKQCAQSGGPCHFPVWCTHTVLPTAQNSSRKRQTSSTPRDWDVWAFGADERLVHIRPFALFAGHVRTAFEGLLVAQVVPFLRPFIDTSLDRIRL</sequence>
<keyword evidence="2" id="KW-1185">Reference proteome</keyword>
<dbReference type="AlphaFoldDB" id="A0A162NX76"/>
<gene>
    <name evidence="1" type="ORF">CI238_09685</name>
</gene>
<evidence type="ECO:0000313" key="1">
    <source>
        <dbReference type="EMBL" id="KZL86406.1"/>
    </source>
</evidence>